<keyword evidence="2" id="KW-1185">Reference proteome</keyword>
<organism evidence="1 2">
    <name type="scientific">Hyalomma asiaticum</name>
    <name type="common">Tick</name>
    <dbReference type="NCBI Taxonomy" id="266040"/>
    <lineage>
        <taxon>Eukaryota</taxon>
        <taxon>Metazoa</taxon>
        <taxon>Ecdysozoa</taxon>
        <taxon>Arthropoda</taxon>
        <taxon>Chelicerata</taxon>
        <taxon>Arachnida</taxon>
        <taxon>Acari</taxon>
        <taxon>Parasitiformes</taxon>
        <taxon>Ixodida</taxon>
        <taxon>Ixodoidea</taxon>
        <taxon>Ixodidae</taxon>
        <taxon>Hyalomminae</taxon>
        <taxon>Hyalomma</taxon>
    </lineage>
</organism>
<sequence>MASGREVTVANVAQSAGQTSSETVSPSAYVSVTNSRERFVVVAMSALLLLISCTLFAVLFTLLSDDSVVRYPRLRLYWKPEMKTRLVASDRLSRNRFEKLSNNLHKVEVSLPDINDRFWKVGPFSIPRETAFTPGYHAIALGLAVKPSAPRCGFQPDDGGSHRGYGLRPGLNASP</sequence>
<protein>
    <submittedName>
        <fullName evidence="1">Uncharacterized protein</fullName>
    </submittedName>
</protein>
<comment type="caution">
    <text evidence="1">The sequence shown here is derived from an EMBL/GenBank/DDBJ whole genome shotgun (WGS) entry which is preliminary data.</text>
</comment>
<name>A0ACB7SE13_HYAAI</name>
<dbReference type="EMBL" id="CM023484">
    <property type="protein sequence ID" value="KAH6932963.1"/>
    <property type="molecule type" value="Genomic_DNA"/>
</dbReference>
<evidence type="ECO:0000313" key="1">
    <source>
        <dbReference type="EMBL" id="KAH6932963.1"/>
    </source>
</evidence>
<evidence type="ECO:0000313" key="2">
    <source>
        <dbReference type="Proteomes" id="UP000821845"/>
    </source>
</evidence>
<proteinExistence type="predicted"/>
<gene>
    <name evidence="1" type="ORF">HPB50_011112</name>
</gene>
<dbReference type="Proteomes" id="UP000821845">
    <property type="component" value="Chromosome 4"/>
</dbReference>
<accession>A0ACB7SE13</accession>
<reference evidence="1" key="1">
    <citation type="submission" date="2020-05" db="EMBL/GenBank/DDBJ databases">
        <title>Large-scale comparative analyses of tick genomes elucidate their genetic diversity and vector capacities.</title>
        <authorList>
            <person name="Jia N."/>
            <person name="Wang J."/>
            <person name="Shi W."/>
            <person name="Du L."/>
            <person name="Sun Y."/>
            <person name="Zhan W."/>
            <person name="Jiang J."/>
            <person name="Wang Q."/>
            <person name="Zhang B."/>
            <person name="Ji P."/>
            <person name="Sakyi L.B."/>
            <person name="Cui X."/>
            <person name="Yuan T."/>
            <person name="Jiang B."/>
            <person name="Yang W."/>
            <person name="Lam T.T.-Y."/>
            <person name="Chang Q."/>
            <person name="Ding S."/>
            <person name="Wang X."/>
            <person name="Zhu J."/>
            <person name="Ruan X."/>
            <person name="Zhao L."/>
            <person name="Wei J."/>
            <person name="Que T."/>
            <person name="Du C."/>
            <person name="Cheng J."/>
            <person name="Dai P."/>
            <person name="Han X."/>
            <person name="Huang E."/>
            <person name="Gao Y."/>
            <person name="Liu J."/>
            <person name="Shao H."/>
            <person name="Ye R."/>
            <person name="Li L."/>
            <person name="Wei W."/>
            <person name="Wang X."/>
            <person name="Wang C."/>
            <person name="Yang T."/>
            <person name="Huo Q."/>
            <person name="Li W."/>
            <person name="Guo W."/>
            <person name="Chen H."/>
            <person name="Zhou L."/>
            <person name="Ni X."/>
            <person name="Tian J."/>
            <person name="Zhou Y."/>
            <person name="Sheng Y."/>
            <person name="Liu T."/>
            <person name="Pan Y."/>
            <person name="Xia L."/>
            <person name="Li J."/>
            <person name="Zhao F."/>
            <person name="Cao W."/>
        </authorList>
    </citation>
    <scope>NUCLEOTIDE SEQUENCE</scope>
    <source>
        <strain evidence="1">Hyas-2018</strain>
    </source>
</reference>